<feature type="signal peptide" evidence="1">
    <location>
        <begin position="1"/>
        <end position="21"/>
    </location>
</feature>
<dbReference type="EnsemblMetazoa" id="SMAR008828-RA">
    <property type="protein sequence ID" value="SMAR008828-PA"/>
    <property type="gene ID" value="SMAR008828"/>
</dbReference>
<dbReference type="EMBL" id="JH431859">
    <property type="status" value="NOT_ANNOTATED_CDS"/>
    <property type="molecule type" value="Genomic_DNA"/>
</dbReference>
<feature type="chain" id="PRO_5004579962" evidence="1">
    <location>
        <begin position="22"/>
        <end position="74"/>
    </location>
</feature>
<proteinExistence type="predicted"/>
<reference evidence="2" key="2">
    <citation type="submission" date="2015-02" db="UniProtKB">
        <authorList>
            <consortium name="EnsemblMetazoa"/>
        </authorList>
    </citation>
    <scope>IDENTIFICATION</scope>
</reference>
<sequence length="74" mass="8323">MADQLVHFSLSLPLMLWNVSAILSLVSPLGFQLCKDIMEDTEAAINNPLKRVLFACRKLPTCFPAFERTSRTPD</sequence>
<evidence type="ECO:0000313" key="3">
    <source>
        <dbReference type="Proteomes" id="UP000014500"/>
    </source>
</evidence>
<keyword evidence="1" id="KW-0732">Signal</keyword>
<evidence type="ECO:0000313" key="2">
    <source>
        <dbReference type="EnsemblMetazoa" id="SMAR008828-PA"/>
    </source>
</evidence>
<keyword evidence="3" id="KW-1185">Reference proteome</keyword>
<protein>
    <submittedName>
        <fullName evidence="2">Uncharacterized protein</fullName>
    </submittedName>
</protein>
<organism evidence="2 3">
    <name type="scientific">Strigamia maritima</name>
    <name type="common">European centipede</name>
    <name type="synonym">Geophilus maritimus</name>
    <dbReference type="NCBI Taxonomy" id="126957"/>
    <lineage>
        <taxon>Eukaryota</taxon>
        <taxon>Metazoa</taxon>
        <taxon>Ecdysozoa</taxon>
        <taxon>Arthropoda</taxon>
        <taxon>Myriapoda</taxon>
        <taxon>Chilopoda</taxon>
        <taxon>Pleurostigmophora</taxon>
        <taxon>Geophilomorpha</taxon>
        <taxon>Linotaeniidae</taxon>
        <taxon>Strigamia</taxon>
    </lineage>
</organism>
<reference evidence="3" key="1">
    <citation type="submission" date="2011-05" db="EMBL/GenBank/DDBJ databases">
        <authorList>
            <person name="Richards S.R."/>
            <person name="Qu J."/>
            <person name="Jiang H."/>
            <person name="Jhangiani S.N."/>
            <person name="Agravi P."/>
            <person name="Goodspeed R."/>
            <person name="Gross S."/>
            <person name="Mandapat C."/>
            <person name="Jackson L."/>
            <person name="Mathew T."/>
            <person name="Pu L."/>
            <person name="Thornton R."/>
            <person name="Saada N."/>
            <person name="Wilczek-Boney K.B."/>
            <person name="Lee S."/>
            <person name="Kovar C."/>
            <person name="Wu Y."/>
            <person name="Scherer S.E."/>
            <person name="Worley K.C."/>
            <person name="Muzny D.M."/>
            <person name="Gibbs R."/>
        </authorList>
    </citation>
    <scope>NUCLEOTIDE SEQUENCE</scope>
    <source>
        <strain evidence="3">Brora</strain>
    </source>
</reference>
<name>T1J5C9_STRMM</name>
<accession>T1J5C9</accession>
<evidence type="ECO:0000256" key="1">
    <source>
        <dbReference type="SAM" id="SignalP"/>
    </source>
</evidence>
<dbReference type="HOGENOM" id="CLU_2690939_0_0_1"/>
<dbReference type="AlphaFoldDB" id="T1J5C9"/>
<dbReference type="Proteomes" id="UP000014500">
    <property type="component" value="Unassembled WGS sequence"/>
</dbReference>